<name>X1D852_9ZZZZ</name>
<evidence type="ECO:0000256" key="1">
    <source>
        <dbReference type="SAM" id="Phobius"/>
    </source>
</evidence>
<keyword evidence="1" id="KW-1133">Transmembrane helix</keyword>
<keyword evidence="1" id="KW-0472">Membrane</keyword>
<feature type="transmembrane region" description="Helical" evidence="1">
    <location>
        <begin position="15"/>
        <end position="37"/>
    </location>
</feature>
<organism evidence="2">
    <name type="scientific">marine sediment metagenome</name>
    <dbReference type="NCBI Taxonomy" id="412755"/>
    <lineage>
        <taxon>unclassified sequences</taxon>
        <taxon>metagenomes</taxon>
        <taxon>ecological metagenomes</taxon>
    </lineage>
</organism>
<protein>
    <submittedName>
        <fullName evidence="2">Uncharacterized protein</fullName>
    </submittedName>
</protein>
<comment type="caution">
    <text evidence="2">The sequence shown here is derived from an EMBL/GenBank/DDBJ whole genome shotgun (WGS) entry which is preliminary data.</text>
</comment>
<dbReference type="AlphaFoldDB" id="X1D852"/>
<evidence type="ECO:0000313" key="2">
    <source>
        <dbReference type="EMBL" id="GAH16417.1"/>
    </source>
</evidence>
<sequence length="64" mass="7374">MNLESQNKKSKKRWLILRIINIVVVVGLGVFLVYYLLNQIDIEDIKSAFINIYTPSLIIGLILI</sequence>
<reference evidence="2" key="1">
    <citation type="journal article" date="2014" name="Front. Microbiol.">
        <title>High frequency of phylogenetically diverse reductive dehalogenase-homologous genes in deep subseafloor sedimentary metagenomes.</title>
        <authorList>
            <person name="Kawai M."/>
            <person name="Futagami T."/>
            <person name="Toyoda A."/>
            <person name="Takaki Y."/>
            <person name="Nishi S."/>
            <person name="Hori S."/>
            <person name="Arai W."/>
            <person name="Tsubouchi T."/>
            <person name="Morono Y."/>
            <person name="Uchiyama I."/>
            <person name="Ito T."/>
            <person name="Fujiyama A."/>
            <person name="Inagaki F."/>
            <person name="Takami H."/>
        </authorList>
    </citation>
    <scope>NUCLEOTIDE SEQUENCE</scope>
    <source>
        <strain evidence="2">Expedition CK06-06</strain>
    </source>
</reference>
<dbReference type="EMBL" id="BART01030331">
    <property type="protein sequence ID" value="GAH16417.1"/>
    <property type="molecule type" value="Genomic_DNA"/>
</dbReference>
<gene>
    <name evidence="2" type="ORF">S01H4_52996</name>
</gene>
<feature type="non-terminal residue" evidence="2">
    <location>
        <position position="64"/>
    </location>
</feature>
<proteinExistence type="predicted"/>
<accession>X1D852</accession>
<keyword evidence="1" id="KW-0812">Transmembrane</keyword>